<dbReference type="Proteomes" id="UP000694867">
    <property type="component" value="Unplaced"/>
</dbReference>
<comment type="similarity">
    <text evidence="1">Belongs to the TRAPPC13 family.</text>
</comment>
<protein>
    <submittedName>
        <fullName evidence="6">Trafficking protein particle complex subunit 13</fullName>
    </submittedName>
</protein>
<gene>
    <name evidence="6" type="primary">LOC100902327</name>
</gene>
<proteinExistence type="inferred from homology"/>
<accession>A0AAJ6QVM4</accession>
<feature type="domain" description="Trafficking protein particle complex subunit 13 N-terminal" evidence="2">
    <location>
        <begin position="5"/>
        <end position="154"/>
    </location>
</feature>
<dbReference type="RefSeq" id="XP_003747246.1">
    <property type="nucleotide sequence ID" value="XM_003747198.2"/>
</dbReference>
<dbReference type="PANTHER" id="PTHR13134:SF3">
    <property type="entry name" value="TRAFFICKING PROTEIN PARTICLE COMPLEX SUBUNIT 13"/>
    <property type="match status" value="1"/>
</dbReference>
<dbReference type="AlphaFoldDB" id="A0AAJ6QVM4"/>
<dbReference type="InterPro" id="IPR010378">
    <property type="entry name" value="TRAPPC13"/>
</dbReference>
<evidence type="ECO:0000313" key="5">
    <source>
        <dbReference type="Proteomes" id="UP000694867"/>
    </source>
</evidence>
<dbReference type="Pfam" id="PF06159">
    <property type="entry name" value="TRAPPC13_N"/>
    <property type="match status" value="1"/>
</dbReference>
<dbReference type="PANTHER" id="PTHR13134">
    <property type="entry name" value="TRAFFICKING PROTEIN PARTICLE COMPLEX SUBUNIT 13"/>
    <property type="match status" value="1"/>
</dbReference>
<feature type="domain" description="Trafficking protein particle complex subunit 13 middle" evidence="4">
    <location>
        <begin position="158"/>
        <end position="279"/>
    </location>
</feature>
<evidence type="ECO:0000259" key="4">
    <source>
        <dbReference type="Pfam" id="PF23647"/>
    </source>
</evidence>
<feature type="domain" description="Trafficking protein particle complex subunit 13 C-terminal" evidence="3">
    <location>
        <begin position="293"/>
        <end position="387"/>
    </location>
</feature>
<dbReference type="InterPro" id="IPR055428">
    <property type="entry name" value="TRAPPC13_C"/>
</dbReference>
<dbReference type="GeneID" id="100902327"/>
<dbReference type="GO" id="GO:1990072">
    <property type="term" value="C:TRAPPIII protein complex"/>
    <property type="evidence" value="ECO:0007669"/>
    <property type="project" value="TreeGrafter"/>
</dbReference>
<reference evidence="6" key="1">
    <citation type="submission" date="2025-08" db="UniProtKB">
        <authorList>
            <consortium name="RefSeq"/>
        </authorList>
    </citation>
    <scope>IDENTIFICATION</scope>
</reference>
<dbReference type="Pfam" id="PF23647">
    <property type="entry name" value="TRAPPC13_M"/>
    <property type="match status" value="1"/>
</dbReference>
<evidence type="ECO:0000259" key="2">
    <source>
        <dbReference type="Pfam" id="PF06159"/>
    </source>
</evidence>
<evidence type="ECO:0000313" key="6">
    <source>
        <dbReference type="RefSeq" id="XP_003747246.1"/>
    </source>
</evidence>
<evidence type="ECO:0000256" key="1">
    <source>
        <dbReference type="ARBA" id="ARBA00010785"/>
    </source>
</evidence>
<name>A0AAJ6QVM4_9ACAR</name>
<dbReference type="KEGG" id="goe:100902327"/>
<dbReference type="Pfam" id="PF23643">
    <property type="entry name" value="TRAPPC13_C"/>
    <property type="match status" value="1"/>
</dbReference>
<keyword evidence="5" id="KW-1185">Reference proteome</keyword>
<dbReference type="InterPro" id="IPR055427">
    <property type="entry name" value="TRAPPC13_N"/>
</dbReference>
<evidence type="ECO:0000259" key="3">
    <source>
        <dbReference type="Pfam" id="PF23643"/>
    </source>
</evidence>
<sequence>MENGVSLKVMRLARPSFLVNRRLPMFEPWDFDSLPSDQFNATTFGSDMLCLPQAFGNIYLGETFSSYMTVHNGSSLDVQGVQLKAELQNGTQKVALTPVVVRGSDVLKPNESLDQIIQHEVKEIGTHLLQCTVDYTNASTGEPMQFCKYFKFQVYKPLDVKTKSYNAENDEVLLEAQLQNITANPVTLAKVSLEPSPHFQVTALNQNDNGESIFGQVNLLNPQDSRQYLFSLIPKNRLPQESKVKGTRPPFAIGKLDIIWKSAIGEKGRLQTSQLERVATVYSDIRLVIENYPSKIELETPFTISCTIFNTCERALDLTVSLENQEGLMWLESTGYELGQIQAHSKMTKDFALIMTRCGLQTIGGIKFTESFLKRVYKFEDIGQLIVT</sequence>
<organism evidence="5 6">
    <name type="scientific">Galendromus occidentalis</name>
    <name type="common">western predatory mite</name>
    <dbReference type="NCBI Taxonomy" id="34638"/>
    <lineage>
        <taxon>Eukaryota</taxon>
        <taxon>Metazoa</taxon>
        <taxon>Ecdysozoa</taxon>
        <taxon>Arthropoda</taxon>
        <taxon>Chelicerata</taxon>
        <taxon>Arachnida</taxon>
        <taxon>Acari</taxon>
        <taxon>Parasitiformes</taxon>
        <taxon>Mesostigmata</taxon>
        <taxon>Gamasina</taxon>
        <taxon>Phytoseioidea</taxon>
        <taxon>Phytoseiidae</taxon>
        <taxon>Typhlodrominae</taxon>
        <taxon>Galendromus</taxon>
    </lineage>
</organism>
<dbReference type="InterPro" id="IPR055429">
    <property type="entry name" value="TRAPPC13_M"/>
</dbReference>